<dbReference type="PANTHER" id="PTHR47628:SF1">
    <property type="entry name" value="ALIPHATIC AMIDASE EXPRESSION-REGULATING PROTEIN"/>
    <property type="match status" value="1"/>
</dbReference>
<dbReference type="InterPro" id="IPR028082">
    <property type="entry name" value="Peripla_BP_I"/>
</dbReference>
<dbReference type="PRINTS" id="PR00337">
    <property type="entry name" value="LEUILEVALBP"/>
</dbReference>
<keyword evidence="2" id="KW-1185">Reference proteome</keyword>
<dbReference type="CDD" id="cd06357">
    <property type="entry name" value="PBP1_AmiC"/>
    <property type="match status" value="1"/>
</dbReference>
<dbReference type="Gene3D" id="3.40.50.2300">
    <property type="match status" value="2"/>
</dbReference>
<dbReference type="InterPro" id="IPR000709">
    <property type="entry name" value="Leu_Ile_Val-bd"/>
</dbReference>
<dbReference type="EMBL" id="JBHTJO010000001">
    <property type="protein sequence ID" value="MFD0986216.1"/>
    <property type="molecule type" value="Genomic_DNA"/>
</dbReference>
<evidence type="ECO:0000313" key="1">
    <source>
        <dbReference type="EMBL" id="MFD0986216.1"/>
    </source>
</evidence>
<dbReference type="Proteomes" id="UP001597102">
    <property type="component" value="Unassembled WGS sequence"/>
</dbReference>
<evidence type="ECO:0000313" key="2">
    <source>
        <dbReference type="Proteomes" id="UP001597102"/>
    </source>
</evidence>
<sequence>MTAISDGVLRVGLLFSQTGPTAFVERTQSNAARLAIVQINDAGGIGGKRIETIEYDAESNPQRFAELAERLLTEDGVSLIIGCYMSSTRQAIVPIVERHNALLAYPAPYEGFEYSPNVIYGGAVPNQHIVKLARYMMRCYGRRFYLVGTRYAFPIESNRVMITVVTEHGGEVVAERYVRLDSTRHEFNAIVEDIRKKQPDVVFCTVVGEAARRFYEAYEQGLTEKPAVAGLTITEAEVALMEPKLAAGHVTAATYFQSIDSAANRKFLAAYDERYGGHTDVNAMAETAYSLTRLLLRAVEEAGSARPEAIRRELCRLSLDSPQGPISMDPENNHFYLWPRIGKLSEAGQFEIVEESEASVRPDPYLIHHTIDTRSVEADLDDELTGGAGSS</sequence>
<dbReference type="SUPFAM" id="SSF53822">
    <property type="entry name" value="Periplasmic binding protein-like I"/>
    <property type="match status" value="1"/>
</dbReference>
<dbReference type="PANTHER" id="PTHR47628">
    <property type="match status" value="1"/>
</dbReference>
<protein>
    <submittedName>
        <fullName evidence="1">Transporter substrate-binding domain-containing protein</fullName>
    </submittedName>
</protein>
<proteinExistence type="predicted"/>
<reference evidence="2" key="1">
    <citation type="journal article" date="2019" name="Int. J. Syst. Evol. Microbiol.">
        <title>The Global Catalogue of Microorganisms (GCM) 10K type strain sequencing project: providing services to taxonomists for standard genome sequencing and annotation.</title>
        <authorList>
            <consortium name="The Broad Institute Genomics Platform"/>
            <consortium name="The Broad Institute Genome Sequencing Center for Infectious Disease"/>
            <person name="Wu L."/>
            <person name="Ma J."/>
        </authorList>
    </citation>
    <scope>NUCLEOTIDE SEQUENCE [LARGE SCALE GENOMIC DNA]</scope>
    <source>
        <strain evidence="2">CCUG 61697</strain>
    </source>
</reference>
<dbReference type="RefSeq" id="WP_379085922.1">
    <property type="nucleotide sequence ID" value="NZ_JBHTJO010000001.1"/>
</dbReference>
<name>A0ABW3J802_9HYPH</name>
<dbReference type="Pfam" id="PF13433">
    <property type="entry name" value="Peripla_BP_5"/>
    <property type="match status" value="1"/>
</dbReference>
<accession>A0ABW3J802</accession>
<dbReference type="InterPro" id="IPR039570">
    <property type="entry name" value="AmiC_PBP1"/>
</dbReference>
<organism evidence="1 2">
    <name type="scientific">Methyloligella solikamskensis</name>
    <dbReference type="NCBI Taxonomy" id="1177756"/>
    <lineage>
        <taxon>Bacteria</taxon>
        <taxon>Pseudomonadati</taxon>
        <taxon>Pseudomonadota</taxon>
        <taxon>Alphaproteobacteria</taxon>
        <taxon>Hyphomicrobiales</taxon>
        <taxon>Hyphomicrobiaceae</taxon>
        <taxon>Methyloligella</taxon>
    </lineage>
</organism>
<gene>
    <name evidence="1" type="ORF">ACFQ2F_03815</name>
</gene>
<comment type="caution">
    <text evidence="1">The sequence shown here is derived from an EMBL/GenBank/DDBJ whole genome shotgun (WGS) entry which is preliminary data.</text>
</comment>